<evidence type="ECO:0000256" key="7">
    <source>
        <dbReference type="ARBA" id="ARBA00023288"/>
    </source>
</evidence>
<dbReference type="RefSeq" id="WP_169601415.1">
    <property type="nucleotide sequence ID" value="NZ_CP046565.1"/>
</dbReference>
<dbReference type="EMBL" id="CP046565">
    <property type="protein sequence ID" value="QJD28656.1"/>
    <property type="molecule type" value="Genomic_DNA"/>
</dbReference>
<evidence type="ECO:0000313" key="9">
    <source>
        <dbReference type="EMBL" id="QJD28656.1"/>
    </source>
</evidence>
<organism evidence="9 10">
    <name type="scientific">Methylococcus geothermalis</name>
    <dbReference type="NCBI Taxonomy" id="2681310"/>
    <lineage>
        <taxon>Bacteria</taxon>
        <taxon>Pseudomonadati</taxon>
        <taxon>Pseudomonadota</taxon>
        <taxon>Gammaproteobacteria</taxon>
        <taxon>Methylococcales</taxon>
        <taxon>Methylococcaceae</taxon>
        <taxon>Methylococcus</taxon>
    </lineage>
</organism>
<protein>
    <recommendedName>
        <fullName evidence="11">LppC family lipoprotein</fullName>
    </recommendedName>
</protein>
<dbReference type="CDD" id="cd06339">
    <property type="entry name" value="PBP1_YraM_LppC_lipoprotein-like"/>
    <property type="match status" value="1"/>
</dbReference>
<dbReference type="Pfam" id="PF04348">
    <property type="entry name" value="LppC"/>
    <property type="match status" value="2"/>
</dbReference>
<dbReference type="GO" id="GO:0030234">
    <property type="term" value="F:enzyme regulator activity"/>
    <property type="evidence" value="ECO:0007669"/>
    <property type="project" value="TreeGrafter"/>
</dbReference>
<evidence type="ECO:0000313" key="10">
    <source>
        <dbReference type="Proteomes" id="UP000503004"/>
    </source>
</evidence>
<keyword evidence="5" id="KW-0564">Palmitate</keyword>
<keyword evidence="6" id="KW-0998">Cell outer membrane</keyword>
<evidence type="ECO:0000256" key="4">
    <source>
        <dbReference type="ARBA" id="ARBA00023136"/>
    </source>
</evidence>
<dbReference type="GO" id="GO:0008360">
    <property type="term" value="P:regulation of cell shape"/>
    <property type="evidence" value="ECO:0007669"/>
    <property type="project" value="UniProtKB-KW"/>
</dbReference>
<dbReference type="InterPro" id="IPR011990">
    <property type="entry name" value="TPR-like_helical_dom_sf"/>
</dbReference>
<name>A0A858Q4J9_9GAMM</name>
<dbReference type="Proteomes" id="UP000503004">
    <property type="component" value="Chromosome"/>
</dbReference>
<keyword evidence="3" id="KW-0573">Peptidoglycan synthesis</keyword>
<proteinExistence type="predicted"/>
<evidence type="ECO:0000256" key="2">
    <source>
        <dbReference type="ARBA" id="ARBA00022960"/>
    </source>
</evidence>
<keyword evidence="2" id="KW-0133">Cell shape</keyword>
<evidence type="ECO:0000256" key="6">
    <source>
        <dbReference type="ARBA" id="ARBA00023237"/>
    </source>
</evidence>
<dbReference type="PROSITE" id="PS51257">
    <property type="entry name" value="PROKAR_LIPOPROTEIN"/>
    <property type="match status" value="1"/>
</dbReference>
<dbReference type="AlphaFoldDB" id="A0A858Q4J9"/>
<feature type="signal peptide" evidence="8">
    <location>
        <begin position="1"/>
        <end position="25"/>
    </location>
</feature>
<evidence type="ECO:0000256" key="8">
    <source>
        <dbReference type="SAM" id="SignalP"/>
    </source>
</evidence>
<sequence>MRIVTRVAALAITAALAGCASLKPAANDPAARLSAEAQTRLRAGDFSGAGQLYEKAGGISNVPDYFRLRAADAYLRAGDSTASRRLLGSVDPRRLDEDDHILYGLLNARIDLNAGRAREAMSKLDGLDYSQMTLAQKGHYHTLRASAYNQMGNMVESARERIAAGPLLSSPDAVQKNNEAIFDALSRVPDAVLNQQSEAATGVFEGWVALARLVRQTTPDQRAKAIADWNARYPNHPAHGAFADSLARRSDLAAAEPASTAAPAAETQTAVQITPLAEPGGSRSAPIVAVLLPLSGAYAAPAEAIRTGIDAAHDADIAQNKPALRFYDTQAGDVPGLYRKALAEGATQVIGPLLKDDVAALATSGELPTPVLALNENPGVSAAQLFQFGLTPEQEVEQVAASARLDNHRTALLIAPSSAYGQRVANHFSDYWRRTGGRIAAAKTYVAGSNDYSTVLEDVALLVGQGAAATPVPYENVADFIFLAADEHDGRVIKPYLQSLGVNLPVYAMSSLYSGQPDPGLGRELDGVVFCDIPWLLDETAGDALSERALEAKVAQTPPDYRKLIAMGIDAYRLAGRLDELRSGGRFEGATGILTAGEGNRIRRQLSCAQFEGNTPRLIGPAPSR</sequence>
<accession>A0A858Q4J9</accession>
<reference evidence="10" key="1">
    <citation type="submission" date="2019-12" db="EMBL/GenBank/DDBJ databases">
        <authorList>
            <person name="Awala S.I."/>
            <person name="Rhee S.K."/>
        </authorList>
    </citation>
    <scope>NUCLEOTIDE SEQUENCE [LARGE SCALE GENOMIC DNA]</scope>
    <source>
        <strain evidence="10">IM1</strain>
    </source>
</reference>
<dbReference type="Gene3D" id="3.40.50.2300">
    <property type="match status" value="2"/>
</dbReference>
<dbReference type="Gene3D" id="1.25.40.10">
    <property type="entry name" value="Tetratricopeptide repeat domain"/>
    <property type="match status" value="1"/>
</dbReference>
<gene>
    <name evidence="9" type="ORF">GNH96_00860</name>
</gene>
<dbReference type="InterPro" id="IPR007443">
    <property type="entry name" value="LpoA"/>
</dbReference>
<dbReference type="SUPFAM" id="SSF53822">
    <property type="entry name" value="Periplasmic binding protein-like I"/>
    <property type="match status" value="1"/>
</dbReference>
<keyword evidence="4" id="KW-0472">Membrane</keyword>
<keyword evidence="1 8" id="KW-0732">Signal</keyword>
<evidence type="ECO:0008006" key="11">
    <source>
        <dbReference type="Google" id="ProtNLM"/>
    </source>
</evidence>
<evidence type="ECO:0000256" key="5">
    <source>
        <dbReference type="ARBA" id="ARBA00023139"/>
    </source>
</evidence>
<dbReference type="PANTHER" id="PTHR38038">
    <property type="entry name" value="PENICILLIN-BINDING PROTEIN ACTIVATOR LPOA"/>
    <property type="match status" value="1"/>
</dbReference>
<dbReference type="GO" id="GO:0009252">
    <property type="term" value="P:peptidoglycan biosynthetic process"/>
    <property type="evidence" value="ECO:0007669"/>
    <property type="project" value="UniProtKB-KW"/>
</dbReference>
<dbReference type="InterPro" id="IPR028082">
    <property type="entry name" value="Peripla_BP_I"/>
</dbReference>
<dbReference type="Gene3D" id="1.25.40.650">
    <property type="match status" value="1"/>
</dbReference>
<keyword evidence="7" id="KW-0449">Lipoprotein</keyword>
<keyword evidence="10" id="KW-1185">Reference proteome</keyword>
<dbReference type="KEGG" id="metu:GNH96_00860"/>
<feature type="chain" id="PRO_5032773349" description="LppC family lipoprotein" evidence="8">
    <location>
        <begin position="26"/>
        <end position="625"/>
    </location>
</feature>
<dbReference type="PANTHER" id="PTHR38038:SF1">
    <property type="entry name" value="PENICILLIN-BINDING PROTEIN ACTIVATOR LPOA"/>
    <property type="match status" value="1"/>
</dbReference>
<evidence type="ECO:0000256" key="1">
    <source>
        <dbReference type="ARBA" id="ARBA00022729"/>
    </source>
</evidence>
<evidence type="ECO:0000256" key="3">
    <source>
        <dbReference type="ARBA" id="ARBA00022984"/>
    </source>
</evidence>
<dbReference type="GO" id="GO:0031241">
    <property type="term" value="C:periplasmic side of cell outer membrane"/>
    <property type="evidence" value="ECO:0007669"/>
    <property type="project" value="TreeGrafter"/>
</dbReference>